<evidence type="ECO:0000313" key="3">
    <source>
        <dbReference type="Proteomes" id="UP001516400"/>
    </source>
</evidence>
<keyword evidence="3" id="KW-1185">Reference proteome</keyword>
<organism evidence="2 3">
    <name type="scientific">Cryptolaemus montrouzieri</name>
    <dbReference type="NCBI Taxonomy" id="559131"/>
    <lineage>
        <taxon>Eukaryota</taxon>
        <taxon>Metazoa</taxon>
        <taxon>Ecdysozoa</taxon>
        <taxon>Arthropoda</taxon>
        <taxon>Hexapoda</taxon>
        <taxon>Insecta</taxon>
        <taxon>Pterygota</taxon>
        <taxon>Neoptera</taxon>
        <taxon>Endopterygota</taxon>
        <taxon>Coleoptera</taxon>
        <taxon>Polyphaga</taxon>
        <taxon>Cucujiformia</taxon>
        <taxon>Coccinelloidea</taxon>
        <taxon>Coccinellidae</taxon>
        <taxon>Scymninae</taxon>
        <taxon>Scymnini</taxon>
        <taxon>Cryptolaemus</taxon>
    </lineage>
</organism>
<keyword evidence="1" id="KW-0732">Signal</keyword>
<protein>
    <submittedName>
        <fullName evidence="2">Uncharacterized protein</fullName>
    </submittedName>
</protein>
<dbReference type="AlphaFoldDB" id="A0ABD2N284"/>
<feature type="signal peptide" evidence="1">
    <location>
        <begin position="1"/>
        <end position="23"/>
    </location>
</feature>
<reference evidence="2 3" key="1">
    <citation type="journal article" date="2021" name="BMC Biol.">
        <title>Horizontally acquired antibacterial genes associated with adaptive radiation of ladybird beetles.</title>
        <authorList>
            <person name="Li H.S."/>
            <person name="Tang X.F."/>
            <person name="Huang Y.H."/>
            <person name="Xu Z.Y."/>
            <person name="Chen M.L."/>
            <person name="Du X.Y."/>
            <person name="Qiu B.Y."/>
            <person name="Chen P.T."/>
            <person name="Zhang W."/>
            <person name="Slipinski A."/>
            <person name="Escalona H.E."/>
            <person name="Waterhouse R.M."/>
            <person name="Zwick A."/>
            <person name="Pang H."/>
        </authorList>
    </citation>
    <scope>NUCLEOTIDE SEQUENCE [LARGE SCALE GENOMIC DNA]</scope>
    <source>
        <strain evidence="2">SYSU2018</strain>
    </source>
</reference>
<accession>A0ABD2N284</accession>
<dbReference type="EMBL" id="JABFTP020000062">
    <property type="protein sequence ID" value="KAL3272880.1"/>
    <property type="molecule type" value="Genomic_DNA"/>
</dbReference>
<evidence type="ECO:0000313" key="2">
    <source>
        <dbReference type="EMBL" id="KAL3272880.1"/>
    </source>
</evidence>
<dbReference type="Proteomes" id="UP001516400">
    <property type="component" value="Unassembled WGS sequence"/>
</dbReference>
<comment type="caution">
    <text evidence="2">The sequence shown here is derived from an EMBL/GenBank/DDBJ whole genome shotgun (WGS) entry which is preliminary data.</text>
</comment>
<feature type="chain" id="PRO_5044749746" evidence="1">
    <location>
        <begin position="24"/>
        <end position="103"/>
    </location>
</feature>
<evidence type="ECO:0000256" key="1">
    <source>
        <dbReference type="SAM" id="SignalP"/>
    </source>
</evidence>
<proteinExistence type="predicted"/>
<sequence length="103" mass="12086">MSQNLMRIKGFLLLCLVVGLAASKPSHFPDSQVLPEGDKNDIIDPVLFKAWERYYLKRLASDYDNLNMANDIPMDHPFRNPEMKRQGRSYRQCYFNPISCFRK</sequence>
<name>A0ABD2N284_9CUCU</name>
<gene>
    <name evidence="2" type="ORF">HHI36_014340</name>
</gene>